<dbReference type="GO" id="GO:0046872">
    <property type="term" value="F:metal ion binding"/>
    <property type="evidence" value="ECO:0007669"/>
    <property type="project" value="UniProtKB-KW"/>
</dbReference>
<keyword evidence="4 8" id="KW-0479">Metal-binding</keyword>
<evidence type="ECO:0000256" key="1">
    <source>
        <dbReference type="ARBA" id="ARBA00001931"/>
    </source>
</evidence>
<keyword evidence="7 8" id="KW-0408">Iron</keyword>
<dbReference type="EMBL" id="BMER01000001">
    <property type="protein sequence ID" value="GGG86216.1"/>
    <property type="molecule type" value="Genomic_DNA"/>
</dbReference>
<evidence type="ECO:0000256" key="6">
    <source>
        <dbReference type="ARBA" id="ARBA00023002"/>
    </source>
</evidence>
<proteinExistence type="inferred from homology"/>
<dbReference type="Pfam" id="PF13442">
    <property type="entry name" value="Cytochrome_CBB3"/>
    <property type="match status" value="1"/>
</dbReference>
<accession>A0A917HPJ5</accession>
<dbReference type="SMART" id="SM00564">
    <property type="entry name" value="PQQ"/>
    <property type="match status" value="5"/>
</dbReference>
<keyword evidence="11" id="KW-1185">Reference proteome</keyword>
<evidence type="ECO:0000313" key="10">
    <source>
        <dbReference type="EMBL" id="GGG86216.1"/>
    </source>
</evidence>
<reference evidence="10" key="2">
    <citation type="submission" date="2020-09" db="EMBL/GenBank/DDBJ databases">
        <authorList>
            <person name="Sun Q."/>
            <person name="Zhou Y."/>
        </authorList>
    </citation>
    <scope>NUCLEOTIDE SEQUENCE</scope>
    <source>
        <strain evidence="10">CGMCC 1.12195</strain>
    </source>
</reference>
<dbReference type="CDD" id="cd10280">
    <property type="entry name" value="PQQ_mGDH"/>
    <property type="match status" value="1"/>
</dbReference>
<comment type="caution">
    <text evidence="10">The sequence shown here is derived from an EMBL/GenBank/DDBJ whole genome shotgun (WGS) entry which is preliminary data.</text>
</comment>
<dbReference type="InterPro" id="IPR036909">
    <property type="entry name" value="Cyt_c-like_dom_sf"/>
</dbReference>
<gene>
    <name evidence="10" type="ORF">GCM10007415_19670</name>
</gene>
<dbReference type="SUPFAM" id="SSF46626">
    <property type="entry name" value="Cytochrome c"/>
    <property type="match status" value="1"/>
</dbReference>
<dbReference type="GO" id="GO:0048038">
    <property type="term" value="F:quinone binding"/>
    <property type="evidence" value="ECO:0007669"/>
    <property type="project" value="InterPro"/>
</dbReference>
<dbReference type="PANTHER" id="PTHR32303">
    <property type="entry name" value="QUINOPROTEIN ALCOHOL DEHYDROGENASE (CYTOCHROME C)"/>
    <property type="match status" value="1"/>
</dbReference>
<feature type="domain" description="Cytochrome c" evidence="9">
    <location>
        <begin position="391"/>
        <end position="468"/>
    </location>
</feature>
<dbReference type="InterPro" id="IPR002372">
    <property type="entry name" value="PQQ_rpt_dom"/>
</dbReference>
<organism evidence="10 11">
    <name type="scientific">Parapedobacter pyrenivorans</name>
    <dbReference type="NCBI Taxonomy" id="1305674"/>
    <lineage>
        <taxon>Bacteria</taxon>
        <taxon>Pseudomonadati</taxon>
        <taxon>Bacteroidota</taxon>
        <taxon>Sphingobacteriia</taxon>
        <taxon>Sphingobacteriales</taxon>
        <taxon>Sphingobacteriaceae</taxon>
        <taxon>Parapedobacter</taxon>
    </lineage>
</organism>
<evidence type="ECO:0000313" key="11">
    <source>
        <dbReference type="Proteomes" id="UP000660862"/>
    </source>
</evidence>
<dbReference type="GO" id="GO:0008876">
    <property type="term" value="F:quinoprotein glucose dehydrogenase activity"/>
    <property type="evidence" value="ECO:0007669"/>
    <property type="project" value="TreeGrafter"/>
</dbReference>
<dbReference type="InterPro" id="IPR018391">
    <property type="entry name" value="PQQ_b-propeller_rpt"/>
</dbReference>
<comment type="cofactor">
    <cofactor evidence="1">
        <name>pyrroloquinoline quinone</name>
        <dbReference type="ChEBI" id="CHEBI:58442"/>
    </cofactor>
</comment>
<dbReference type="GO" id="GO:0020037">
    <property type="term" value="F:heme binding"/>
    <property type="evidence" value="ECO:0007669"/>
    <property type="project" value="InterPro"/>
</dbReference>
<protein>
    <recommendedName>
        <fullName evidence="9">Cytochrome c domain-containing protein</fullName>
    </recommendedName>
</protein>
<evidence type="ECO:0000256" key="7">
    <source>
        <dbReference type="ARBA" id="ARBA00023004"/>
    </source>
</evidence>
<name>A0A917HPJ5_9SPHI</name>
<dbReference type="AlphaFoldDB" id="A0A917HPJ5"/>
<dbReference type="Pfam" id="PF01011">
    <property type="entry name" value="PQQ"/>
    <property type="match status" value="2"/>
</dbReference>
<dbReference type="GO" id="GO:0016020">
    <property type="term" value="C:membrane"/>
    <property type="evidence" value="ECO:0007669"/>
    <property type="project" value="InterPro"/>
</dbReference>
<keyword evidence="5" id="KW-0732">Signal</keyword>
<evidence type="ECO:0000256" key="8">
    <source>
        <dbReference type="PROSITE-ProRule" id="PRU00433"/>
    </source>
</evidence>
<dbReference type="InterPro" id="IPR009056">
    <property type="entry name" value="Cyt_c-like_dom"/>
</dbReference>
<dbReference type="PANTHER" id="PTHR32303:SF4">
    <property type="entry name" value="QUINOPROTEIN GLUCOSE DEHYDROGENASE"/>
    <property type="match status" value="1"/>
</dbReference>
<dbReference type="SUPFAM" id="SSF50998">
    <property type="entry name" value="Quinoprotein alcohol dehydrogenase-like"/>
    <property type="match status" value="1"/>
</dbReference>
<evidence type="ECO:0000256" key="4">
    <source>
        <dbReference type="ARBA" id="ARBA00022723"/>
    </source>
</evidence>
<evidence type="ECO:0000256" key="5">
    <source>
        <dbReference type="ARBA" id="ARBA00022729"/>
    </source>
</evidence>
<dbReference type="Proteomes" id="UP000660862">
    <property type="component" value="Unassembled WGS sequence"/>
</dbReference>
<keyword evidence="6" id="KW-0560">Oxidoreductase</keyword>
<evidence type="ECO:0000256" key="3">
    <source>
        <dbReference type="ARBA" id="ARBA00022617"/>
    </source>
</evidence>
<dbReference type="GO" id="GO:0009055">
    <property type="term" value="F:electron transfer activity"/>
    <property type="evidence" value="ECO:0007669"/>
    <property type="project" value="InterPro"/>
</dbReference>
<keyword evidence="3 8" id="KW-0349">Heme</keyword>
<evidence type="ECO:0000256" key="2">
    <source>
        <dbReference type="ARBA" id="ARBA00008156"/>
    </source>
</evidence>
<dbReference type="InterPro" id="IPR011047">
    <property type="entry name" value="Quinoprotein_ADH-like_sf"/>
</dbReference>
<evidence type="ECO:0000259" key="9">
    <source>
        <dbReference type="PROSITE" id="PS51007"/>
    </source>
</evidence>
<dbReference type="InterPro" id="IPR017511">
    <property type="entry name" value="PQQ_mDH"/>
</dbReference>
<reference evidence="10" key="1">
    <citation type="journal article" date="2014" name="Int. J. Syst. Evol. Microbiol.">
        <title>Complete genome sequence of Corynebacterium casei LMG S-19264T (=DSM 44701T), isolated from a smear-ripened cheese.</title>
        <authorList>
            <consortium name="US DOE Joint Genome Institute (JGI-PGF)"/>
            <person name="Walter F."/>
            <person name="Albersmeier A."/>
            <person name="Kalinowski J."/>
            <person name="Ruckert C."/>
        </authorList>
    </citation>
    <scope>NUCLEOTIDE SEQUENCE</scope>
    <source>
        <strain evidence="10">CGMCC 1.12195</strain>
    </source>
</reference>
<dbReference type="Gene3D" id="1.10.760.10">
    <property type="entry name" value="Cytochrome c-like domain"/>
    <property type="match status" value="1"/>
</dbReference>
<dbReference type="PROSITE" id="PS51007">
    <property type="entry name" value="CYTC"/>
    <property type="match status" value="1"/>
</dbReference>
<dbReference type="Gene3D" id="2.140.10.10">
    <property type="entry name" value="Quinoprotein alcohol dehydrogenase-like superfamily"/>
    <property type="match status" value="2"/>
</dbReference>
<sequence>MIDGKLYGVTASNRLFALNAATGKELWRFEADTAGPSHVNRGIAYWEHDTDRRLLFASKSWLYAIDAETGTPIMSFGDGGRVGLKTGLGDAAADKYVVSTTPGAIYKDIIIMPIRVGEGISAAPGYIQAFNVITGNLEWVFRTIPHPGEMGHDTWPEQAYKDPSIGGANSWAGMAVDHKRGIVFVPTGSAAFDFYGGNRKGKNLFANSLLALDAQTGDYIWHYQAVHHDTWDRDFPAPPNLLTIHKEGKSIDVVAQVTKSGYIFVFNRETGEPIFPIDEVVVPSSRLPGEELWPTQPVPRLPQPFARQVLTEADITWFSDRRDSLLTVFQQANKGLFHPLGFEETIVFPGADGGAEWGGAAVDESGVLYVNANEMAWLFSLSPTDGMNGGASPSSGKQLYNTYCRTCHKPDLSGSPGSGYPSLIDVKTRLSREQMANMITAGKGMMPGFTTIKEQEKQSLINYIFGEEKEEVFEKVSTAVVDDVSEVPYVFNGYNKFLDERGYPAITPPWGTLTAIDLNTGRHVWQIPLGEISALRERGIPITGTENYGGPIVTAGGLLFIAATKDNRFRAFDKRTGKLLWEYELPTSGFATPATYELNGKQYVVIACGGGKLGTNKGDSYVAFALP</sequence>
<comment type="similarity">
    <text evidence="2">Belongs to the bacterial PQQ dehydrogenase family.</text>
</comment>